<dbReference type="RefSeq" id="WP_154483932.1">
    <property type="nucleotide sequence ID" value="NZ_VULR01000006.1"/>
</dbReference>
<feature type="transmembrane region" description="Helical" evidence="6">
    <location>
        <begin position="7"/>
        <end position="29"/>
    </location>
</feature>
<keyword evidence="6" id="KW-1003">Cell membrane</keyword>
<accession>A0A844FGR5</accession>
<evidence type="ECO:0000313" key="8">
    <source>
        <dbReference type="Proteomes" id="UP000462760"/>
    </source>
</evidence>
<evidence type="ECO:0000256" key="4">
    <source>
        <dbReference type="ARBA" id="ARBA00022989"/>
    </source>
</evidence>
<keyword evidence="3 6" id="KW-0812">Transmembrane</keyword>
<evidence type="ECO:0000256" key="3">
    <source>
        <dbReference type="ARBA" id="ARBA00022692"/>
    </source>
</evidence>
<feature type="transmembrane region" description="Helical" evidence="6">
    <location>
        <begin position="41"/>
        <end position="61"/>
    </location>
</feature>
<comment type="caution">
    <text evidence="7">The sequence shown here is derived from an EMBL/GenBank/DDBJ whole genome shotgun (WGS) entry which is preliminary data.</text>
</comment>
<organism evidence="7 8">
    <name type="scientific">Anaerosalibacter bizertensis</name>
    <dbReference type="NCBI Taxonomy" id="932217"/>
    <lineage>
        <taxon>Bacteria</taxon>
        <taxon>Bacillati</taxon>
        <taxon>Bacillota</taxon>
        <taxon>Tissierellia</taxon>
        <taxon>Tissierellales</taxon>
        <taxon>Sporanaerobacteraceae</taxon>
        <taxon>Anaerosalibacter</taxon>
    </lineage>
</organism>
<evidence type="ECO:0000256" key="6">
    <source>
        <dbReference type="RuleBase" id="RU363041"/>
    </source>
</evidence>
<comment type="similarity">
    <text evidence="2 6">Belongs to the 4-toluene sulfonate uptake permease (TSUP) (TC 2.A.102) family.</text>
</comment>
<dbReference type="AlphaFoldDB" id="A0A844FGR5"/>
<dbReference type="PANTHER" id="PTHR43701">
    <property type="entry name" value="MEMBRANE TRANSPORTER PROTEIN MJ0441-RELATED"/>
    <property type="match status" value="1"/>
</dbReference>
<evidence type="ECO:0000313" key="7">
    <source>
        <dbReference type="EMBL" id="MSS43253.1"/>
    </source>
</evidence>
<comment type="subcellular location">
    <subcellularLocation>
        <location evidence="6">Cell membrane</location>
        <topology evidence="6">Multi-pass membrane protein</topology>
    </subcellularLocation>
    <subcellularLocation>
        <location evidence="1">Membrane</location>
        <topology evidence="1">Multi-pass membrane protein</topology>
    </subcellularLocation>
</comment>
<protein>
    <recommendedName>
        <fullName evidence="6">Probable membrane transporter protein</fullName>
    </recommendedName>
</protein>
<keyword evidence="5 6" id="KW-0472">Membrane</keyword>
<proteinExistence type="inferred from homology"/>
<feature type="transmembrane region" description="Helical" evidence="6">
    <location>
        <begin position="68"/>
        <end position="88"/>
    </location>
</feature>
<name>A0A844FGR5_9FIRM</name>
<evidence type="ECO:0000256" key="5">
    <source>
        <dbReference type="ARBA" id="ARBA00023136"/>
    </source>
</evidence>
<reference evidence="7 8" key="1">
    <citation type="submission" date="2019-08" db="EMBL/GenBank/DDBJ databases">
        <title>In-depth cultivation of the pig gut microbiome towards novel bacterial diversity and tailored functional studies.</title>
        <authorList>
            <person name="Wylensek D."/>
            <person name="Hitch T.C.A."/>
            <person name="Clavel T."/>
        </authorList>
    </citation>
    <scope>NUCLEOTIDE SEQUENCE [LARGE SCALE GENOMIC DNA]</scope>
    <source>
        <strain evidence="7 8">Med78-601-WT-4W-RMD-3</strain>
    </source>
</reference>
<dbReference type="Pfam" id="PF01925">
    <property type="entry name" value="TauE"/>
    <property type="match status" value="1"/>
</dbReference>
<keyword evidence="4 6" id="KW-1133">Transmembrane helix</keyword>
<dbReference type="GO" id="GO:0005886">
    <property type="term" value="C:plasma membrane"/>
    <property type="evidence" value="ECO:0007669"/>
    <property type="project" value="UniProtKB-SubCell"/>
</dbReference>
<evidence type="ECO:0000256" key="1">
    <source>
        <dbReference type="ARBA" id="ARBA00004141"/>
    </source>
</evidence>
<dbReference type="InterPro" id="IPR051598">
    <property type="entry name" value="TSUP/Inactive_protease-like"/>
</dbReference>
<dbReference type="Proteomes" id="UP000462760">
    <property type="component" value="Unassembled WGS sequence"/>
</dbReference>
<dbReference type="EMBL" id="VULR01000006">
    <property type="protein sequence ID" value="MSS43253.1"/>
    <property type="molecule type" value="Genomic_DNA"/>
</dbReference>
<dbReference type="PANTHER" id="PTHR43701:SF2">
    <property type="entry name" value="MEMBRANE TRANSPORTER PROTEIN YJNA-RELATED"/>
    <property type="match status" value="1"/>
</dbReference>
<dbReference type="InterPro" id="IPR002781">
    <property type="entry name" value="TM_pro_TauE-like"/>
</dbReference>
<evidence type="ECO:0000256" key="2">
    <source>
        <dbReference type="ARBA" id="ARBA00009142"/>
    </source>
</evidence>
<gene>
    <name evidence="7" type="ORF">FYJ27_05840</name>
</gene>
<sequence>MKLFIIGFFSGIVSGMGIGGGTILIPSLILFTQLTQKQTQGINLIVFIPISIVALIVHYINKNIEFKLAFLIIIGGIIGALIGSSIAVKINPNILKKLFSILLLCIGISELFIKKE</sequence>
<dbReference type="OrthoDB" id="25340at2"/>